<evidence type="ECO:0000313" key="2">
    <source>
        <dbReference type="Proteomes" id="UP000199611"/>
    </source>
</evidence>
<keyword evidence="2" id="KW-1185">Reference proteome</keyword>
<sequence length="40" mass="4668">MTVMCCPWDPFWFGRVVALNLTSHRAAEDRGKFPHFCDLL</sequence>
<dbReference type="Proteomes" id="UP000199611">
    <property type="component" value="Unassembled WGS sequence"/>
</dbReference>
<dbReference type="AlphaFoldDB" id="A0A1I4RM41"/>
<gene>
    <name evidence="1" type="ORF">SAMN05660836_00682</name>
</gene>
<reference evidence="1 2" key="1">
    <citation type="submission" date="2016-10" db="EMBL/GenBank/DDBJ databases">
        <authorList>
            <person name="de Groot N.N."/>
        </authorList>
    </citation>
    <scope>NUCLEOTIDE SEQUENCE [LARGE SCALE GENOMIC DNA]</scope>
    <source>
        <strain evidence="1 2">DSM 9990</strain>
    </source>
</reference>
<proteinExistence type="predicted"/>
<dbReference type="RefSeq" id="WP_281243969.1">
    <property type="nucleotide sequence ID" value="NZ_FOUU01000001.1"/>
</dbReference>
<accession>A0A1I4RM41</accession>
<organism evidence="1 2">
    <name type="scientific">Thermodesulforhabdus norvegica</name>
    <dbReference type="NCBI Taxonomy" id="39841"/>
    <lineage>
        <taxon>Bacteria</taxon>
        <taxon>Pseudomonadati</taxon>
        <taxon>Thermodesulfobacteriota</taxon>
        <taxon>Syntrophobacteria</taxon>
        <taxon>Syntrophobacterales</taxon>
        <taxon>Thermodesulforhabdaceae</taxon>
        <taxon>Thermodesulforhabdus</taxon>
    </lineage>
</organism>
<dbReference type="EMBL" id="FOUU01000001">
    <property type="protein sequence ID" value="SFM53050.1"/>
    <property type="molecule type" value="Genomic_DNA"/>
</dbReference>
<protein>
    <submittedName>
        <fullName evidence="1">Uncharacterized protein</fullName>
    </submittedName>
</protein>
<evidence type="ECO:0000313" key="1">
    <source>
        <dbReference type="EMBL" id="SFM53050.1"/>
    </source>
</evidence>
<name>A0A1I4RM41_9BACT</name>